<sequence length="244" mass="28106">MKFEFEPVKKDYSDFSSDKVLVNAPRTPAFPVRIASEIMARCLSFINIKEGITVYDPCCGGGHLLSVIGLLYSANISRVYATDIDEQALKYAQKNLNLLTPAGFSKRKKEMQEHYEKQRKQAQLEALNSAQRLEAMLLNTKYPEKEVQCFQWDITESSPPYFKNVNIVITDLPYGNMVDWQTTQDHPNEYLLDNIYQALDTDNAIVALICNKQARISHKKFKQVKRLKHGKRQFIFFRPLPSCS</sequence>
<evidence type="ECO:0008006" key="3">
    <source>
        <dbReference type="Google" id="ProtNLM"/>
    </source>
</evidence>
<keyword evidence="2" id="KW-1185">Reference proteome</keyword>
<proteinExistence type="predicted"/>
<dbReference type="Pfam" id="PF11599">
    <property type="entry name" value="AviRa"/>
    <property type="match status" value="1"/>
</dbReference>
<dbReference type="InterPro" id="IPR029063">
    <property type="entry name" value="SAM-dependent_MTases_sf"/>
</dbReference>
<dbReference type="Gene3D" id="3.40.50.150">
    <property type="entry name" value="Vaccinia Virus protein VP39"/>
    <property type="match status" value="1"/>
</dbReference>
<comment type="caution">
    <text evidence="1">The sequence shown here is derived from an EMBL/GenBank/DDBJ whole genome shotgun (WGS) entry which is preliminary data.</text>
</comment>
<gene>
    <name evidence="1" type="ORF">GCM10019998_17140</name>
</gene>
<dbReference type="EMBL" id="BAAAXQ010000060">
    <property type="protein sequence ID" value="GAA3021336.1"/>
    <property type="molecule type" value="Genomic_DNA"/>
</dbReference>
<evidence type="ECO:0000313" key="1">
    <source>
        <dbReference type="EMBL" id="GAA3021336.1"/>
    </source>
</evidence>
<accession>A0ABN3Y9G0</accession>
<dbReference type="RefSeq" id="WP_068710465.1">
    <property type="nucleotide sequence ID" value="NZ_BAAAXQ010000060.1"/>
</dbReference>
<protein>
    <recommendedName>
        <fullName evidence="3">rRNA methyltransferase</fullName>
    </recommendedName>
</protein>
<evidence type="ECO:0000313" key="2">
    <source>
        <dbReference type="Proteomes" id="UP001501577"/>
    </source>
</evidence>
<dbReference type="Gene3D" id="1.10.287.540">
    <property type="entry name" value="Helix hairpin bin"/>
    <property type="match status" value="1"/>
</dbReference>
<name>A0ABN3Y9G0_9ENTE</name>
<organism evidence="1 2">
    <name type="scientific">Tetragenococcus solitarius</name>
    <dbReference type="NCBI Taxonomy" id="71453"/>
    <lineage>
        <taxon>Bacteria</taxon>
        <taxon>Bacillati</taxon>
        <taxon>Bacillota</taxon>
        <taxon>Bacilli</taxon>
        <taxon>Lactobacillales</taxon>
        <taxon>Enterococcaceae</taxon>
        <taxon>Tetragenococcus</taxon>
    </lineage>
</organism>
<reference evidence="1 2" key="1">
    <citation type="journal article" date="2019" name="Int. J. Syst. Evol. Microbiol.">
        <title>The Global Catalogue of Microorganisms (GCM) 10K type strain sequencing project: providing services to taxonomists for standard genome sequencing and annotation.</title>
        <authorList>
            <consortium name="The Broad Institute Genomics Platform"/>
            <consortium name="The Broad Institute Genome Sequencing Center for Infectious Disease"/>
            <person name="Wu L."/>
            <person name="Ma J."/>
        </authorList>
    </citation>
    <scope>NUCLEOTIDE SEQUENCE [LARGE SCALE GENOMIC DNA]</scope>
    <source>
        <strain evidence="1 2">JCM 8736</strain>
    </source>
</reference>
<dbReference type="InterPro" id="IPR024268">
    <property type="entry name" value="AviRa"/>
</dbReference>
<dbReference type="Proteomes" id="UP001501577">
    <property type="component" value="Unassembled WGS sequence"/>
</dbReference>
<dbReference type="CDD" id="cd02440">
    <property type="entry name" value="AdoMet_MTases"/>
    <property type="match status" value="1"/>
</dbReference>
<dbReference type="PANTHER" id="PTHR14911">
    <property type="entry name" value="THUMP DOMAIN-CONTAINING"/>
    <property type="match status" value="1"/>
</dbReference>
<dbReference type="PANTHER" id="PTHR14911:SF13">
    <property type="entry name" value="TRNA (GUANINE(6)-N2)-METHYLTRANSFERASE THUMP3"/>
    <property type="match status" value="1"/>
</dbReference>
<dbReference type="SUPFAM" id="SSF53335">
    <property type="entry name" value="S-adenosyl-L-methionine-dependent methyltransferases"/>
    <property type="match status" value="1"/>
</dbReference>